<proteinExistence type="predicted"/>
<protein>
    <submittedName>
        <fullName evidence="1">Uncharacterized protein</fullName>
    </submittedName>
</protein>
<evidence type="ECO:0000313" key="1">
    <source>
        <dbReference type="EMBL" id="KAH6948981.1"/>
    </source>
</evidence>
<gene>
    <name evidence="1" type="ORF">HPB50_027279</name>
</gene>
<dbReference type="EMBL" id="CM023481">
    <property type="protein sequence ID" value="KAH6948981.1"/>
    <property type="molecule type" value="Genomic_DNA"/>
</dbReference>
<evidence type="ECO:0000313" key="2">
    <source>
        <dbReference type="Proteomes" id="UP000821845"/>
    </source>
</evidence>
<reference evidence="1" key="1">
    <citation type="submission" date="2020-05" db="EMBL/GenBank/DDBJ databases">
        <title>Large-scale comparative analyses of tick genomes elucidate their genetic diversity and vector capacities.</title>
        <authorList>
            <person name="Jia N."/>
            <person name="Wang J."/>
            <person name="Shi W."/>
            <person name="Du L."/>
            <person name="Sun Y."/>
            <person name="Zhan W."/>
            <person name="Jiang J."/>
            <person name="Wang Q."/>
            <person name="Zhang B."/>
            <person name="Ji P."/>
            <person name="Sakyi L.B."/>
            <person name="Cui X."/>
            <person name="Yuan T."/>
            <person name="Jiang B."/>
            <person name="Yang W."/>
            <person name="Lam T.T.-Y."/>
            <person name="Chang Q."/>
            <person name="Ding S."/>
            <person name="Wang X."/>
            <person name="Zhu J."/>
            <person name="Ruan X."/>
            <person name="Zhao L."/>
            <person name="Wei J."/>
            <person name="Que T."/>
            <person name="Du C."/>
            <person name="Cheng J."/>
            <person name="Dai P."/>
            <person name="Han X."/>
            <person name="Huang E."/>
            <person name="Gao Y."/>
            <person name="Liu J."/>
            <person name="Shao H."/>
            <person name="Ye R."/>
            <person name="Li L."/>
            <person name="Wei W."/>
            <person name="Wang X."/>
            <person name="Wang C."/>
            <person name="Yang T."/>
            <person name="Huo Q."/>
            <person name="Li W."/>
            <person name="Guo W."/>
            <person name="Chen H."/>
            <person name="Zhou L."/>
            <person name="Ni X."/>
            <person name="Tian J."/>
            <person name="Zhou Y."/>
            <person name="Sheng Y."/>
            <person name="Liu T."/>
            <person name="Pan Y."/>
            <person name="Xia L."/>
            <person name="Li J."/>
            <person name="Zhao F."/>
            <person name="Cao W."/>
        </authorList>
    </citation>
    <scope>NUCLEOTIDE SEQUENCE</scope>
    <source>
        <strain evidence="1">Hyas-2018</strain>
    </source>
</reference>
<sequence>MFRAEFLPYDYQSRVRRELEQRTQAPDKPLGEHTRAMQELYEYADPAGPNAECVEYVIRHCHPTFAFYL</sequence>
<name>A0ACB7TS56_HYAAI</name>
<keyword evidence="2" id="KW-1185">Reference proteome</keyword>
<comment type="caution">
    <text evidence="1">The sequence shown here is derived from an EMBL/GenBank/DDBJ whole genome shotgun (WGS) entry which is preliminary data.</text>
</comment>
<dbReference type="Proteomes" id="UP000821845">
    <property type="component" value="Chromosome 1"/>
</dbReference>
<accession>A0ACB7TS56</accession>
<organism evidence="1 2">
    <name type="scientific">Hyalomma asiaticum</name>
    <name type="common">Tick</name>
    <dbReference type="NCBI Taxonomy" id="266040"/>
    <lineage>
        <taxon>Eukaryota</taxon>
        <taxon>Metazoa</taxon>
        <taxon>Ecdysozoa</taxon>
        <taxon>Arthropoda</taxon>
        <taxon>Chelicerata</taxon>
        <taxon>Arachnida</taxon>
        <taxon>Acari</taxon>
        <taxon>Parasitiformes</taxon>
        <taxon>Ixodida</taxon>
        <taxon>Ixodoidea</taxon>
        <taxon>Ixodidae</taxon>
        <taxon>Hyalomminae</taxon>
        <taxon>Hyalomma</taxon>
    </lineage>
</organism>